<dbReference type="HOGENOM" id="CLU_092095_0_0_1"/>
<dbReference type="FunFam" id="4.10.75.10:FF:000001">
    <property type="entry name" value="Anosmin 1"/>
    <property type="match status" value="2"/>
</dbReference>
<organism evidence="3 4">
    <name type="scientific">Myotis lucifugus</name>
    <name type="common">Little brown bat</name>
    <dbReference type="NCBI Taxonomy" id="59463"/>
    <lineage>
        <taxon>Eukaryota</taxon>
        <taxon>Metazoa</taxon>
        <taxon>Chordata</taxon>
        <taxon>Craniata</taxon>
        <taxon>Vertebrata</taxon>
        <taxon>Euteleostomi</taxon>
        <taxon>Mammalia</taxon>
        <taxon>Eutheria</taxon>
        <taxon>Laurasiatheria</taxon>
        <taxon>Chiroptera</taxon>
        <taxon>Yangochiroptera</taxon>
        <taxon>Vespertilionidae</taxon>
        <taxon>Myotis</taxon>
    </lineage>
</organism>
<dbReference type="Proteomes" id="UP000001074">
    <property type="component" value="Unassembled WGS sequence"/>
</dbReference>
<dbReference type="Ensembl" id="ENSMLUT00000028985.1">
    <property type="protein sequence ID" value="ENSMLUP00000022658.1"/>
    <property type="gene ID" value="ENSMLUG00000029757.1"/>
</dbReference>
<dbReference type="PANTHER" id="PTHR47769:SF1">
    <property type="entry name" value="WAP FOUR-DISULFIDE CORE DOMAIN PROTEIN 8"/>
    <property type="match status" value="1"/>
</dbReference>
<dbReference type="InterPro" id="IPR036645">
    <property type="entry name" value="Elafin-like_sf"/>
</dbReference>
<feature type="domain" description="WAP" evidence="2">
    <location>
        <begin position="107"/>
        <end position="154"/>
    </location>
</feature>
<protein>
    <recommendedName>
        <fullName evidence="2">WAP domain-containing protein</fullName>
    </recommendedName>
</protein>
<evidence type="ECO:0000256" key="1">
    <source>
        <dbReference type="ARBA" id="ARBA00023157"/>
    </source>
</evidence>
<dbReference type="STRING" id="59463.ENSMLUP00000022658"/>
<dbReference type="GeneTree" id="ENSGT00390000002529"/>
<dbReference type="SUPFAM" id="SSF57256">
    <property type="entry name" value="Elafin-like"/>
    <property type="match status" value="3"/>
</dbReference>
<dbReference type="PRINTS" id="PR00003">
    <property type="entry name" value="4DISULPHCORE"/>
</dbReference>
<dbReference type="Gene3D" id="4.10.75.10">
    <property type="entry name" value="Elafin-like"/>
    <property type="match status" value="3"/>
</dbReference>
<keyword evidence="1" id="KW-1015">Disulfide bond</keyword>
<name>G1QG25_MYOLU</name>
<keyword evidence="4" id="KW-1185">Reference proteome</keyword>
<dbReference type="InterPro" id="IPR008197">
    <property type="entry name" value="WAP_dom"/>
</dbReference>
<dbReference type="OMA" id="FIYPVNC"/>
<proteinExistence type="predicted"/>
<dbReference type="InParanoid" id="G1QG25"/>
<dbReference type="AlphaFoldDB" id="G1QG25"/>
<evidence type="ECO:0000313" key="4">
    <source>
        <dbReference type="Proteomes" id="UP000001074"/>
    </source>
</evidence>
<reference evidence="3 4" key="1">
    <citation type="journal article" date="2011" name="Nature">
        <title>A high-resolution map of human evolutionary constraint using 29 mammals.</title>
        <authorList>
            <person name="Lindblad-Toh K."/>
            <person name="Garber M."/>
            <person name="Zuk O."/>
            <person name="Lin M.F."/>
            <person name="Parker B.J."/>
            <person name="Washietl S."/>
            <person name="Kheradpour P."/>
            <person name="Ernst J."/>
            <person name="Jordan G."/>
            <person name="Mauceli E."/>
            <person name="Ward L.D."/>
            <person name="Lowe C.B."/>
            <person name="Holloway A.K."/>
            <person name="Clamp M."/>
            <person name="Gnerre S."/>
            <person name="Alfoldi J."/>
            <person name="Beal K."/>
            <person name="Chang J."/>
            <person name="Clawson H."/>
            <person name="Cuff J."/>
            <person name="Di Palma F."/>
            <person name="Fitzgerald S."/>
            <person name="Flicek P."/>
            <person name="Guttman M."/>
            <person name="Hubisz M.J."/>
            <person name="Jaffe D.B."/>
            <person name="Jungreis I."/>
            <person name="Kent W.J."/>
            <person name="Kostka D."/>
            <person name="Lara M."/>
            <person name="Martins A.L."/>
            <person name="Massingham T."/>
            <person name="Moltke I."/>
            <person name="Raney B.J."/>
            <person name="Rasmussen M.D."/>
            <person name="Robinson J."/>
            <person name="Stark A."/>
            <person name="Vilella A.J."/>
            <person name="Wen J."/>
            <person name="Xie X."/>
            <person name="Zody M.C."/>
            <person name="Baldwin J."/>
            <person name="Bloom T."/>
            <person name="Chin C.W."/>
            <person name="Heiman D."/>
            <person name="Nicol R."/>
            <person name="Nusbaum C."/>
            <person name="Young S."/>
            <person name="Wilkinson J."/>
            <person name="Worley K.C."/>
            <person name="Kovar C.L."/>
            <person name="Muzny D.M."/>
            <person name="Gibbs R.A."/>
            <person name="Cree A."/>
            <person name="Dihn H.H."/>
            <person name="Fowler G."/>
            <person name="Jhangiani S."/>
            <person name="Joshi V."/>
            <person name="Lee S."/>
            <person name="Lewis L.R."/>
            <person name="Nazareth L.V."/>
            <person name="Okwuonu G."/>
            <person name="Santibanez J."/>
            <person name="Warren W.C."/>
            <person name="Mardis E.R."/>
            <person name="Weinstock G.M."/>
            <person name="Wilson R.K."/>
            <person name="Delehaunty K."/>
            <person name="Dooling D."/>
            <person name="Fronik C."/>
            <person name="Fulton L."/>
            <person name="Fulton B."/>
            <person name="Graves T."/>
            <person name="Minx P."/>
            <person name="Sodergren E."/>
            <person name="Birney E."/>
            <person name="Margulies E.H."/>
            <person name="Herrero J."/>
            <person name="Green E.D."/>
            <person name="Haussler D."/>
            <person name="Siepel A."/>
            <person name="Goldman N."/>
            <person name="Pollard K.S."/>
            <person name="Pedersen J.S."/>
            <person name="Lander E.S."/>
            <person name="Kellis M."/>
        </authorList>
    </citation>
    <scope>NUCLEOTIDE SEQUENCE [LARGE SCALE GENOMIC DNA]</scope>
</reference>
<dbReference type="EMBL" id="AAPE02023344">
    <property type="status" value="NOT_ANNOTATED_CDS"/>
    <property type="molecule type" value="Genomic_DNA"/>
</dbReference>
<feature type="domain" description="WAP" evidence="2">
    <location>
        <begin position="7"/>
        <end position="55"/>
    </location>
</feature>
<dbReference type="eggNOG" id="KOG4295">
    <property type="taxonomic scope" value="Eukaryota"/>
</dbReference>
<reference evidence="3" key="2">
    <citation type="submission" date="2025-08" db="UniProtKB">
        <authorList>
            <consortium name="Ensembl"/>
        </authorList>
    </citation>
    <scope>IDENTIFICATION</scope>
</reference>
<evidence type="ECO:0000313" key="3">
    <source>
        <dbReference type="Ensembl" id="ENSMLUP00000022658.1"/>
    </source>
</evidence>
<dbReference type="GO" id="GO:0005576">
    <property type="term" value="C:extracellular region"/>
    <property type="evidence" value="ECO:0007669"/>
    <property type="project" value="InterPro"/>
</dbReference>
<dbReference type="PANTHER" id="PTHR47769">
    <property type="entry name" value="WAP FOUR-DISULFIDE CORE DOMAIN PROTEIN 8"/>
    <property type="match status" value="1"/>
</dbReference>
<dbReference type="PROSITE" id="PS51390">
    <property type="entry name" value="WAP"/>
    <property type="match status" value="3"/>
</dbReference>
<dbReference type="Pfam" id="PF00095">
    <property type="entry name" value="WAP"/>
    <property type="match status" value="3"/>
</dbReference>
<feature type="domain" description="WAP" evidence="2">
    <location>
        <begin position="158"/>
        <end position="206"/>
    </location>
</feature>
<evidence type="ECO:0000259" key="2">
    <source>
        <dbReference type="PROSITE" id="PS51390"/>
    </source>
</evidence>
<sequence length="207" mass="23461">SCSYTSEKAKPGACPFIYPVNCLVYEPPQCHSDWQCPKKQKCCPGLCGIKCLDPEDPSKPDDNSNAGSIIVQWLLHNRIIQSRPLFGIHGLALLYFLPADCRVLCSYVVKPGHCPEFPLRCPFTMIPLCRRDRICKKDKKCCFYNCRYQCLRSWEEEKAGKNGTCPFIYPVNCLVSEPPQCHSDWQCPKKQKCCPGSCGIKCLDPED</sequence>
<accession>G1QG25</accession>
<dbReference type="GO" id="GO:0030414">
    <property type="term" value="F:peptidase inhibitor activity"/>
    <property type="evidence" value="ECO:0007669"/>
    <property type="project" value="InterPro"/>
</dbReference>
<reference evidence="3" key="3">
    <citation type="submission" date="2025-09" db="UniProtKB">
        <authorList>
            <consortium name="Ensembl"/>
        </authorList>
    </citation>
    <scope>IDENTIFICATION</scope>
</reference>
<dbReference type="SMART" id="SM00217">
    <property type="entry name" value="WAP"/>
    <property type="match status" value="3"/>
</dbReference>